<dbReference type="Gene3D" id="1.10.287.1700">
    <property type="match status" value="1"/>
</dbReference>
<dbReference type="AlphaFoldDB" id="A0A6S6TU89"/>
<name>A0A6S6TU89_9GAMM</name>
<evidence type="ECO:0000256" key="1">
    <source>
        <dbReference type="SAM" id="Coils"/>
    </source>
</evidence>
<sequence length="142" mass="16758">MSLEQLQEIRERRMEKQQKAVFQSKELVQTAAQQVELCKQNLLNFQQWRLNRQEELFKGLQGQACSPQSMFDYRAQLEKLVQEEEQLKLVITDSQKNFEITKKKHIQVQEVATALVLKNEKTKEIVKTQQQAERALQRKADA</sequence>
<evidence type="ECO:0000313" key="2">
    <source>
        <dbReference type="EMBL" id="CAA6822875.1"/>
    </source>
</evidence>
<feature type="coiled-coil region" evidence="1">
    <location>
        <begin position="77"/>
        <end position="138"/>
    </location>
</feature>
<organism evidence="2">
    <name type="scientific">uncultured Thiotrichaceae bacterium</name>
    <dbReference type="NCBI Taxonomy" id="298394"/>
    <lineage>
        <taxon>Bacteria</taxon>
        <taxon>Pseudomonadati</taxon>
        <taxon>Pseudomonadota</taxon>
        <taxon>Gammaproteobacteria</taxon>
        <taxon>Thiotrichales</taxon>
        <taxon>Thiotrichaceae</taxon>
        <taxon>environmental samples</taxon>
    </lineage>
</organism>
<reference evidence="2" key="1">
    <citation type="submission" date="2020-01" db="EMBL/GenBank/DDBJ databases">
        <authorList>
            <person name="Meier V. D."/>
            <person name="Meier V D."/>
        </authorList>
    </citation>
    <scope>NUCLEOTIDE SEQUENCE</scope>
    <source>
        <strain evidence="2">HLG_WM_MAG_09</strain>
    </source>
</reference>
<gene>
    <name evidence="2" type="ORF">HELGO_WM16563</name>
</gene>
<dbReference type="InterPro" id="IPR009929">
    <property type="entry name" value="T3SS_YscO"/>
</dbReference>
<protein>
    <submittedName>
        <fullName evidence="2">Uncharacterized protein</fullName>
    </submittedName>
</protein>
<dbReference type="InterPro" id="IPR053716">
    <property type="entry name" value="Flag_assembly_chemotaxis_eff"/>
</dbReference>
<dbReference type="Pfam" id="PF07321">
    <property type="entry name" value="YscO"/>
    <property type="match status" value="1"/>
</dbReference>
<proteinExistence type="predicted"/>
<keyword evidence="1" id="KW-0175">Coiled coil</keyword>
<dbReference type="EMBL" id="CACVAT010000372">
    <property type="protein sequence ID" value="CAA6822875.1"/>
    <property type="molecule type" value="Genomic_DNA"/>
</dbReference>
<accession>A0A6S6TU89</accession>